<feature type="transmembrane region" description="Helical" evidence="1">
    <location>
        <begin position="67"/>
        <end position="88"/>
    </location>
</feature>
<keyword evidence="1" id="KW-1133">Transmembrane helix</keyword>
<feature type="transmembrane region" description="Helical" evidence="1">
    <location>
        <begin position="593"/>
        <end position="617"/>
    </location>
</feature>
<reference evidence="2 3" key="1">
    <citation type="submission" date="2019-03" db="EMBL/GenBank/DDBJ databases">
        <title>Lake Tanganyika Metagenome-Assembled Genomes (MAGs).</title>
        <authorList>
            <person name="Tran P."/>
        </authorList>
    </citation>
    <scope>NUCLEOTIDE SEQUENCE [LARGE SCALE GENOMIC DNA]</scope>
    <source>
        <strain evidence="2">K_DeepCast_65m_m2_236</strain>
    </source>
</reference>
<proteinExistence type="predicted"/>
<dbReference type="InterPro" id="IPR001036">
    <property type="entry name" value="Acrflvin-R"/>
</dbReference>
<feature type="non-terminal residue" evidence="2">
    <location>
        <position position="618"/>
    </location>
</feature>
<organism evidence="2 3">
    <name type="scientific">Candidatus Tanganyikabacteria bacterium</name>
    <dbReference type="NCBI Taxonomy" id="2961651"/>
    <lineage>
        <taxon>Bacteria</taxon>
        <taxon>Bacillati</taxon>
        <taxon>Candidatus Sericytochromatia</taxon>
        <taxon>Candidatus Tanganyikabacteria</taxon>
    </lineage>
</organism>
<dbReference type="InterPro" id="IPR027463">
    <property type="entry name" value="AcrB_DN_DC_subdom"/>
</dbReference>
<evidence type="ECO:0000313" key="3">
    <source>
        <dbReference type="Proteomes" id="UP000703893"/>
    </source>
</evidence>
<keyword evidence="1" id="KW-0472">Membrane</keyword>
<dbReference type="GO" id="GO:0042910">
    <property type="term" value="F:xenobiotic transmembrane transporter activity"/>
    <property type="evidence" value="ECO:0007669"/>
    <property type="project" value="TreeGrafter"/>
</dbReference>
<sequence>TYDRSELIVKSINTLKEKLIEESLIVSLVCVVFLFHFRSALVAIVTLPLAILMAVLAMKTIGLTSNIMSLGGIAIAIGAMVDAAIVMVENAHKRLENAAPGADRTGVIIQAAKEVGKPLFFALLIITVSFLPVFTLEAQEGRLFKPLAYTKTFAMLFASLLSVTLVPLLMVWLIRGRILPEHRNPINRLLIWAYRPFVAVALRWRWPVIGIAVLSVGATVPIYQRLGSEFMPPLFEGSLLYMPTGLPGMSVTEAGKLLQVQDKILAQVPEVARVFGKSGRAETATDPAPFEMFETTILLKPMDQWRHGMTPEKLIAELDGKMQFPGIRNAWTMPIKARLDMLSTGIRTPLGIKVLGNDLDAIQKVGQQLEAALDKLKGTRNVFAERVLGGFYYDFTVDRQAAARYGLTVGEVQDVIEAAIGGMAVTTTVEGRERYSVLVRYPRELRDTPAKLSRVLVPTMGGAQVPLSLLAKLEVTTGPPVIRSEAGHLAAYVYVDVSDPDFGGYVARAKAAVDKHVALPAGTVLEWSGQFENMERARSRLQIVVPLTLGLIFLLLYFNFRSVAQSLIVLLSVPFAVVGGFWLLWALGYNLSVAVWVGLIALAGVAAETGVVMIVYLD</sequence>
<feature type="transmembrane region" description="Helical" evidence="1">
    <location>
        <begin position="156"/>
        <end position="174"/>
    </location>
</feature>
<dbReference type="Gene3D" id="3.30.2090.10">
    <property type="entry name" value="Multidrug efflux transporter AcrB TolC docking domain, DN and DC subdomains"/>
    <property type="match status" value="1"/>
</dbReference>
<evidence type="ECO:0000313" key="2">
    <source>
        <dbReference type="EMBL" id="MBM3275715.1"/>
    </source>
</evidence>
<feature type="transmembrane region" description="Helical" evidence="1">
    <location>
        <begin position="24"/>
        <end position="55"/>
    </location>
</feature>
<dbReference type="EMBL" id="VGJX01000690">
    <property type="protein sequence ID" value="MBM3275715.1"/>
    <property type="molecule type" value="Genomic_DNA"/>
</dbReference>
<feature type="transmembrane region" description="Helical" evidence="1">
    <location>
        <begin position="204"/>
        <end position="223"/>
    </location>
</feature>
<comment type="caution">
    <text evidence="2">The sequence shown here is derived from an EMBL/GenBank/DDBJ whole genome shotgun (WGS) entry which is preliminary data.</text>
</comment>
<dbReference type="Pfam" id="PF00873">
    <property type="entry name" value="ACR_tran"/>
    <property type="match status" value="1"/>
</dbReference>
<dbReference type="AlphaFoldDB" id="A0A937X7S6"/>
<feature type="transmembrane region" description="Helical" evidence="1">
    <location>
        <begin position="541"/>
        <end position="560"/>
    </location>
</feature>
<feature type="transmembrane region" description="Helical" evidence="1">
    <location>
        <begin position="119"/>
        <end position="136"/>
    </location>
</feature>
<dbReference type="Proteomes" id="UP000703893">
    <property type="component" value="Unassembled WGS sequence"/>
</dbReference>
<dbReference type="SUPFAM" id="SSF82714">
    <property type="entry name" value="Multidrug efflux transporter AcrB TolC docking domain, DN and DC subdomains"/>
    <property type="match status" value="1"/>
</dbReference>
<evidence type="ECO:0000256" key="1">
    <source>
        <dbReference type="SAM" id="Phobius"/>
    </source>
</evidence>
<dbReference type="PANTHER" id="PTHR32063">
    <property type="match status" value="1"/>
</dbReference>
<keyword evidence="1" id="KW-0812">Transmembrane</keyword>
<dbReference type="Gene3D" id="3.30.70.1430">
    <property type="entry name" value="Multidrug efflux transporter AcrB pore domain"/>
    <property type="match status" value="1"/>
</dbReference>
<accession>A0A937X7S6</accession>
<feature type="non-terminal residue" evidence="2">
    <location>
        <position position="1"/>
    </location>
</feature>
<dbReference type="PRINTS" id="PR00702">
    <property type="entry name" value="ACRIFLAVINRP"/>
</dbReference>
<dbReference type="PANTHER" id="PTHR32063:SF19">
    <property type="entry name" value="CATION EFFLUX SYSTEM PROTEIN CUSA"/>
    <property type="match status" value="1"/>
</dbReference>
<name>A0A937X7S6_9BACT</name>
<dbReference type="SUPFAM" id="SSF82866">
    <property type="entry name" value="Multidrug efflux transporter AcrB transmembrane domain"/>
    <property type="match status" value="2"/>
</dbReference>
<dbReference type="Gene3D" id="1.20.1640.10">
    <property type="entry name" value="Multidrug efflux transporter AcrB transmembrane domain"/>
    <property type="match status" value="2"/>
</dbReference>
<dbReference type="Gene3D" id="3.30.70.1440">
    <property type="entry name" value="Multidrug efflux transporter AcrB pore domain"/>
    <property type="match status" value="1"/>
</dbReference>
<protein>
    <submittedName>
        <fullName evidence="2">Efflux RND transporter permease subunit</fullName>
    </submittedName>
</protein>
<feature type="transmembrane region" description="Helical" evidence="1">
    <location>
        <begin position="567"/>
        <end position="587"/>
    </location>
</feature>
<gene>
    <name evidence="2" type="ORF">FJZ00_11220</name>
</gene>
<dbReference type="GO" id="GO:0005886">
    <property type="term" value="C:plasma membrane"/>
    <property type="evidence" value="ECO:0007669"/>
    <property type="project" value="TreeGrafter"/>
</dbReference>